<organism evidence="2 3">
    <name type="scientific">Blyttiomyces helicus</name>
    <dbReference type="NCBI Taxonomy" id="388810"/>
    <lineage>
        <taxon>Eukaryota</taxon>
        <taxon>Fungi</taxon>
        <taxon>Fungi incertae sedis</taxon>
        <taxon>Chytridiomycota</taxon>
        <taxon>Chytridiomycota incertae sedis</taxon>
        <taxon>Chytridiomycetes</taxon>
        <taxon>Chytridiomycetes incertae sedis</taxon>
        <taxon>Blyttiomyces</taxon>
    </lineage>
</organism>
<keyword evidence="3" id="KW-1185">Reference proteome</keyword>
<reference evidence="3" key="1">
    <citation type="journal article" date="2018" name="Nat. Microbiol.">
        <title>Leveraging single-cell genomics to expand the fungal tree of life.</title>
        <authorList>
            <person name="Ahrendt S.R."/>
            <person name="Quandt C.A."/>
            <person name="Ciobanu D."/>
            <person name="Clum A."/>
            <person name="Salamov A."/>
            <person name="Andreopoulos B."/>
            <person name="Cheng J.F."/>
            <person name="Woyke T."/>
            <person name="Pelin A."/>
            <person name="Henrissat B."/>
            <person name="Reynolds N.K."/>
            <person name="Benny G.L."/>
            <person name="Smith M.E."/>
            <person name="James T.Y."/>
            <person name="Grigoriev I.V."/>
        </authorList>
    </citation>
    <scope>NUCLEOTIDE SEQUENCE [LARGE SCALE GENOMIC DNA]</scope>
</reference>
<evidence type="ECO:0000256" key="1">
    <source>
        <dbReference type="SAM" id="MobiDB-lite"/>
    </source>
</evidence>
<sequence>MVTRTPEVELRPLMVRAYWGSLEATMTRKRVVPLKVVGGLCSAPKISQAVSQTHVVGVVWFGGILVQGEHGRGDVVAARDHTSSGLLWEYKQASLLLGRSQVVCGNSVEAIFVSEMPGLASTLLLLGSLPAGRLAPALRFPLVKYIGAATWDPCCIALRGQPLPAKRHPNYISPVSFHYLNRTGLDSASFGSPSLLSGSASAGKQDNRNLPQPPRNSPLSQNQLFLVLYDCDGKKEEVHRLLRRANIGP</sequence>
<name>A0A4P9WGE0_9FUNG</name>
<accession>A0A4P9WGE0</accession>
<evidence type="ECO:0000313" key="2">
    <source>
        <dbReference type="EMBL" id="RKO91879.1"/>
    </source>
</evidence>
<evidence type="ECO:0000313" key="3">
    <source>
        <dbReference type="Proteomes" id="UP000269721"/>
    </source>
</evidence>
<gene>
    <name evidence="2" type="ORF">BDK51DRAFT_34081</name>
</gene>
<protein>
    <submittedName>
        <fullName evidence="2">Uncharacterized protein</fullName>
    </submittedName>
</protein>
<dbReference type="EMBL" id="KZ994865">
    <property type="protein sequence ID" value="RKO91879.1"/>
    <property type="molecule type" value="Genomic_DNA"/>
</dbReference>
<proteinExistence type="predicted"/>
<dbReference type="AlphaFoldDB" id="A0A4P9WGE0"/>
<dbReference type="Proteomes" id="UP000269721">
    <property type="component" value="Unassembled WGS sequence"/>
</dbReference>
<feature type="region of interest" description="Disordered" evidence="1">
    <location>
        <begin position="196"/>
        <end position="219"/>
    </location>
</feature>